<feature type="domain" description="RDD" evidence="6">
    <location>
        <begin position="28"/>
        <end position="150"/>
    </location>
</feature>
<accession>F5YE23</accession>
<reference evidence="8" key="1">
    <citation type="submission" date="2009-12" db="EMBL/GenBank/DDBJ databases">
        <title>Complete sequence of Treponema azotonutricium strain ZAS-9.</title>
        <authorList>
            <person name="Tetu S.G."/>
            <person name="Matson E."/>
            <person name="Ren Q."/>
            <person name="Seshadri R."/>
            <person name="Elbourne L."/>
            <person name="Hassan K.A."/>
            <person name="Durkin A."/>
            <person name="Radune D."/>
            <person name="Mohamoud Y."/>
            <person name="Shay R."/>
            <person name="Jin S."/>
            <person name="Zhang X."/>
            <person name="Lucey K."/>
            <person name="Ballor N.R."/>
            <person name="Ottesen E."/>
            <person name="Rosenthal R."/>
            <person name="Allen A."/>
            <person name="Leadbetter J.R."/>
            <person name="Paulsen I.T."/>
        </authorList>
    </citation>
    <scope>NUCLEOTIDE SEQUENCE [LARGE SCALE GENOMIC DNA]</scope>
    <source>
        <strain evidence="8">ATCC BAA-888 / DSM 13862 / ZAS-9</strain>
    </source>
</reference>
<dbReference type="FunCoup" id="F5YE23">
    <property type="interactions" value="13"/>
</dbReference>
<feature type="transmembrane region" description="Helical" evidence="5">
    <location>
        <begin position="46"/>
        <end position="68"/>
    </location>
</feature>
<dbReference type="InterPro" id="IPR010432">
    <property type="entry name" value="RDD"/>
</dbReference>
<evidence type="ECO:0000256" key="4">
    <source>
        <dbReference type="ARBA" id="ARBA00023136"/>
    </source>
</evidence>
<keyword evidence="4 5" id="KW-0472">Membrane</keyword>
<dbReference type="HOGENOM" id="CLU_054176_1_0_12"/>
<dbReference type="InParanoid" id="F5YE23"/>
<feature type="transmembrane region" description="Helical" evidence="5">
    <location>
        <begin position="118"/>
        <end position="137"/>
    </location>
</feature>
<comment type="subcellular location">
    <subcellularLocation>
        <location evidence="1">Membrane</location>
        <topology evidence="1">Multi-pass membrane protein</topology>
    </subcellularLocation>
</comment>
<organism evidence="7 8">
    <name type="scientific">Leadbettera azotonutricia (strain ATCC BAA-888 / DSM 13862 / ZAS-9)</name>
    <name type="common">Treponema azotonutricium</name>
    <dbReference type="NCBI Taxonomy" id="545695"/>
    <lineage>
        <taxon>Bacteria</taxon>
        <taxon>Pseudomonadati</taxon>
        <taxon>Spirochaetota</taxon>
        <taxon>Spirochaetia</taxon>
        <taxon>Spirochaetales</taxon>
        <taxon>Breznakiellaceae</taxon>
        <taxon>Leadbettera</taxon>
    </lineage>
</organism>
<gene>
    <name evidence="7" type="ordered locus">TREAZ_1530</name>
</gene>
<dbReference type="EMBL" id="CP001841">
    <property type="protein sequence ID" value="AEF81166.1"/>
    <property type="molecule type" value="Genomic_DNA"/>
</dbReference>
<name>F5YE23_LEAAZ</name>
<evidence type="ECO:0000256" key="5">
    <source>
        <dbReference type="SAM" id="Phobius"/>
    </source>
</evidence>
<evidence type="ECO:0000256" key="1">
    <source>
        <dbReference type="ARBA" id="ARBA00004141"/>
    </source>
</evidence>
<dbReference type="eggNOG" id="COG1714">
    <property type="taxonomic scope" value="Bacteria"/>
</dbReference>
<dbReference type="GO" id="GO:0016020">
    <property type="term" value="C:membrane"/>
    <property type="evidence" value="ECO:0007669"/>
    <property type="project" value="UniProtKB-SubCell"/>
</dbReference>
<dbReference type="KEGG" id="taz:TREAZ_1530"/>
<dbReference type="RefSeq" id="WP_015710485.1">
    <property type="nucleotide sequence ID" value="NC_015577.1"/>
</dbReference>
<evidence type="ECO:0000313" key="8">
    <source>
        <dbReference type="Proteomes" id="UP000009222"/>
    </source>
</evidence>
<dbReference type="STRING" id="545695.TREAZ_1530"/>
<dbReference type="Proteomes" id="UP000009222">
    <property type="component" value="Chromosome"/>
</dbReference>
<evidence type="ECO:0000313" key="7">
    <source>
        <dbReference type="EMBL" id="AEF81166.1"/>
    </source>
</evidence>
<sequence>MTGFDHRGADSSLGVQTPEGIEFVIFPAGFPIRACAWGIDCLIKGVLVIGLVIMANALHQVLGIWLYLISNFILDWFYHVGFEVFWNGQTPGKRIMGIRVVRSDGSPVNPGASFLRNLLRFADGFLYLYLIAFLCMAGSKGFRRFGDWAADTLVVYTARTRLPARFTSPALRQQAIPWLADIPAVVPPYPLDYEEKQGLLMFARRYPLLGRERADEIAKPWAAKLKKGDEQISDAEYLLGVAHTLSGIT</sequence>
<evidence type="ECO:0000256" key="3">
    <source>
        <dbReference type="ARBA" id="ARBA00022989"/>
    </source>
</evidence>
<evidence type="ECO:0000256" key="2">
    <source>
        <dbReference type="ARBA" id="ARBA00022692"/>
    </source>
</evidence>
<keyword evidence="2 5" id="KW-0812">Transmembrane</keyword>
<dbReference type="PANTHER" id="PTHR38480:SF1">
    <property type="entry name" value="SLR0254 PROTEIN"/>
    <property type="match status" value="1"/>
</dbReference>
<dbReference type="Pfam" id="PF06271">
    <property type="entry name" value="RDD"/>
    <property type="match status" value="1"/>
</dbReference>
<keyword evidence="8" id="KW-1185">Reference proteome</keyword>
<dbReference type="PANTHER" id="PTHR38480">
    <property type="entry name" value="SLR0254 PROTEIN"/>
    <property type="match status" value="1"/>
</dbReference>
<dbReference type="AlphaFoldDB" id="F5YE23"/>
<proteinExistence type="predicted"/>
<keyword evidence="3 5" id="KW-1133">Transmembrane helix</keyword>
<dbReference type="OrthoDB" id="9787732at2"/>
<evidence type="ECO:0000259" key="6">
    <source>
        <dbReference type="Pfam" id="PF06271"/>
    </source>
</evidence>
<reference evidence="7 8" key="2">
    <citation type="journal article" date="2011" name="ISME J.">
        <title>RNA-seq reveals cooperative metabolic interactions between two termite-gut spirochete species in co-culture.</title>
        <authorList>
            <person name="Rosenthal A.Z."/>
            <person name="Matson E.G."/>
            <person name="Eldar A."/>
            <person name="Leadbetter J.R."/>
        </authorList>
    </citation>
    <scope>NUCLEOTIDE SEQUENCE [LARGE SCALE GENOMIC DNA]</scope>
    <source>
        <strain evidence="8">ATCC BAA-888 / DSM 13862 / ZAS-9</strain>
    </source>
</reference>
<protein>
    <submittedName>
        <fullName evidence="7">RDD domain protein</fullName>
    </submittedName>
</protein>